<accession>A0ABQ2L0N4</accession>
<dbReference type="SUPFAM" id="SSF53335">
    <property type="entry name" value="S-adenosyl-L-methionine-dependent methyltransferases"/>
    <property type="match status" value="1"/>
</dbReference>
<proteinExistence type="predicted"/>
<sequence>MGGMRRRTERSEKETCRGVNVMGSALEEIRAYMAGEEDGEDFSGLGDGELPIWLQILASAEEYIVNYERIGSIGELEQLNPVLAYVERSLDILHSLHLSFWMKELLEEVLAWSETAKGGTRLDRIGWQRQGINVFVHNEGSADLYLAKSQGGMGDRERLTALLIRTHGLLGQYLRGEVPFAANLPLRGPVDEGLLTETELARLLMALNRCVIGAVSEELWQSVEPDLEHCVLHISLGTVPKDDGLTARLRRLRADSIRRGEDFDSELETMEERLKAAGAQGGLQEAFARLEDKTLWYVEAALSEFSLEEFVKVMLLALQGAEEGQGARHISFERLMHGLYYDYKGVKKINLYKKRIIEKYLRELDWASALQGGSHIGSPHLRHRTTREKSNNDTCFFSFLFSPAAEKLIDFCVEAEKSPLYERAVLMLMDLFDLRRDAYDRFHNEDDYLETMNGSADDKKILLPFIVGSRVLDIGPGGGVMLDLIEQELPDKEVIGVDISENVIEALERRKRLEGRTWWVLKGDALHLSDTIPSGSIDTVIFSSILHELYSYIPFNGRKFNLDTVRAALRSAFELIPAGGRILIRDGIMTEPREQMRRLIFTDPEDLRWLERYADDFAGRKIAYEQLGPSEVRMPVNDAMEFLYTYTWGEEAYVHEVQEQFGYMTLPEYEACIGELFGEQVKILFSRSFLQPGYTLALQGKVRVMDDAGKEIPLPHSTCIIVIEKTGSV</sequence>
<dbReference type="InterPro" id="IPR013217">
    <property type="entry name" value="Methyltransf_12"/>
</dbReference>
<dbReference type="PANTHER" id="PTHR43591">
    <property type="entry name" value="METHYLTRANSFERASE"/>
    <property type="match status" value="1"/>
</dbReference>
<dbReference type="Proteomes" id="UP000606653">
    <property type="component" value="Unassembled WGS sequence"/>
</dbReference>
<dbReference type="InterPro" id="IPR029063">
    <property type="entry name" value="SAM-dependent_MTases_sf"/>
</dbReference>
<dbReference type="NCBIfam" id="NF005379">
    <property type="entry name" value="PRK06922.1"/>
    <property type="match status" value="1"/>
</dbReference>
<comment type="caution">
    <text evidence="2">The sequence shown here is derived from an EMBL/GenBank/DDBJ whole genome shotgun (WGS) entry which is preliminary data.</text>
</comment>
<dbReference type="Pfam" id="PF08242">
    <property type="entry name" value="Methyltransf_12"/>
    <property type="match status" value="1"/>
</dbReference>
<evidence type="ECO:0000313" key="3">
    <source>
        <dbReference type="Proteomes" id="UP000606653"/>
    </source>
</evidence>
<name>A0ABQ2L0N4_9BACL</name>
<dbReference type="Gene3D" id="3.40.50.150">
    <property type="entry name" value="Vaccinia Virus protein VP39"/>
    <property type="match status" value="1"/>
</dbReference>
<gene>
    <name evidence="2" type="ORF">GCM10010969_18220</name>
</gene>
<evidence type="ECO:0000259" key="1">
    <source>
        <dbReference type="Pfam" id="PF08242"/>
    </source>
</evidence>
<reference evidence="3" key="1">
    <citation type="journal article" date="2019" name="Int. J. Syst. Evol. Microbiol.">
        <title>The Global Catalogue of Microorganisms (GCM) 10K type strain sequencing project: providing services to taxonomists for standard genome sequencing and annotation.</title>
        <authorList>
            <consortium name="The Broad Institute Genomics Platform"/>
            <consortium name="The Broad Institute Genome Sequencing Center for Infectious Disease"/>
            <person name="Wu L."/>
            <person name="Ma J."/>
        </authorList>
    </citation>
    <scope>NUCLEOTIDE SEQUENCE [LARGE SCALE GENOMIC DNA]</scope>
    <source>
        <strain evidence="3">CGMCC 1.6964</strain>
    </source>
</reference>
<feature type="domain" description="Methyltransferase type 12" evidence="1">
    <location>
        <begin position="472"/>
        <end position="581"/>
    </location>
</feature>
<dbReference type="EMBL" id="BMLN01000004">
    <property type="protein sequence ID" value="GGN98763.1"/>
    <property type="molecule type" value="Genomic_DNA"/>
</dbReference>
<dbReference type="PANTHER" id="PTHR43591:SF24">
    <property type="entry name" value="2-METHOXY-6-POLYPRENYL-1,4-BENZOQUINOL METHYLASE, MITOCHONDRIAL"/>
    <property type="match status" value="1"/>
</dbReference>
<protein>
    <recommendedName>
        <fullName evidence="1">Methyltransferase type 12 domain-containing protein</fullName>
    </recommendedName>
</protein>
<keyword evidence="3" id="KW-1185">Reference proteome</keyword>
<evidence type="ECO:0000313" key="2">
    <source>
        <dbReference type="EMBL" id="GGN98763.1"/>
    </source>
</evidence>
<organism evidence="2 3">
    <name type="scientific">Saccharibacillus kuerlensis</name>
    <dbReference type="NCBI Taxonomy" id="459527"/>
    <lineage>
        <taxon>Bacteria</taxon>
        <taxon>Bacillati</taxon>
        <taxon>Bacillota</taxon>
        <taxon>Bacilli</taxon>
        <taxon>Bacillales</taxon>
        <taxon>Paenibacillaceae</taxon>
        <taxon>Saccharibacillus</taxon>
    </lineage>
</organism>
<dbReference type="CDD" id="cd02440">
    <property type="entry name" value="AdoMet_MTases"/>
    <property type="match status" value="1"/>
</dbReference>